<protein>
    <recommendedName>
        <fullName evidence="1">Prolyl 4-hydroxylase alpha subunit Fe(2+) 2OG dioxygenase domain-containing protein</fullName>
    </recommendedName>
</protein>
<evidence type="ECO:0000313" key="4">
    <source>
        <dbReference type="Proteomes" id="UP000241405"/>
    </source>
</evidence>
<dbReference type="EMBL" id="PYMP01000019">
    <property type="protein sequence ID" value="PSU48711.1"/>
    <property type="molecule type" value="Genomic_DNA"/>
</dbReference>
<dbReference type="InterPro" id="IPR044862">
    <property type="entry name" value="Pro_4_hyd_alph_FE2OG_OXY"/>
</dbReference>
<dbReference type="Proteomes" id="UP000241405">
    <property type="component" value="Unassembled WGS sequence"/>
</dbReference>
<dbReference type="AlphaFoldDB" id="A0A2T3JI95"/>
<evidence type="ECO:0000313" key="3">
    <source>
        <dbReference type="EMBL" id="PSU48711.1"/>
    </source>
</evidence>
<dbReference type="Gene3D" id="2.60.120.620">
    <property type="entry name" value="q2cbj1_9rhob like domain"/>
    <property type="match status" value="1"/>
</dbReference>
<dbReference type="Proteomes" id="UP000241618">
    <property type="component" value="Unassembled WGS sequence"/>
</dbReference>
<accession>A0A2T3JI95</accession>
<organism evidence="3 5">
    <name type="scientific">Photobacterium phosphoreum</name>
    <dbReference type="NCBI Taxonomy" id="659"/>
    <lineage>
        <taxon>Bacteria</taxon>
        <taxon>Pseudomonadati</taxon>
        <taxon>Pseudomonadota</taxon>
        <taxon>Gammaproteobacteria</taxon>
        <taxon>Vibrionales</taxon>
        <taxon>Vibrionaceae</taxon>
        <taxon>Photobacterium</taxon>
    </lineage>
</organism>
<reference evidence="4 5" key="1">
    <citation type="submission" date="2018-03" db="EMBL/GenBank/DDBJ databases">
        <title>Whole genome sequencing of Histamine producing bacteria.</title>
        <authorList>
            <person name="Butler K."/>
        </authorList>
    </citation>
    <scope>NUCLEOTIDE SEQUENCE [LARGE SCALE GENOMIC DNA]</scope>
    <source>
        <strain evidence="3 5">FS-6.1</strain>
        <strain evidence="2 4">FS-6.2</strain>
    </source>
</reference>
<evidence type="ECO:0000313" key="2">
    <source>
        <dbReference type="EMBL" id="PSU26573.1"/>
    </source>
</evidence>
<feature type="domain" description="Prolyl 4-hydroxylase alpha subunit Fe(2+) 2OG dioxygenase" evidence="1">
    <location>
        <begin position="2"/>
        <end position="36"/>
    </location>
</feature>
<name>A0A2T3JI95_PHOPO</name>
<sequence>MLEPQAGRLVVFLSEQLSHDALPVTLQRFSITGWFRTNGVSGNQ</sequence>
<dbReference type="Pfam" id="PF13640">
    <property type="entry name" value="2OG-FeII_Oxy_3"/>
    <property type="match status" value="1"/>
</dbReference>
<keyword evidence="4" id="KW-1185">Reference proteome</keyword>
<proteinExistence type="predicted"/>
<evidence type="ECO:0000259" key="1">
    <source>
        <dbReference type="Pfam" id="PF13640"/>
    </source>
</evidence>
<comment type="caution">
    <text evidence="3">The sequence shown here is derived from an EMBL/GenBank/DDBJ whole genome shotgun (WGS) entry which is preliminary data.</text>
</comment>
<dbReference type="EMBL" id="PYMO01000003">
    <property type="protein sequence ID" value="PSU26573.1"/>
    <property type="molecule type" value="Genomic_DNA"/>
</dbReference>
<gene>
    <name evidence="3" type="ORF">C9J18_16660</name>
    <name evidence="2" type="ORF">CTM96_06075</name>
</gene>
<evidence type="ECO:0000313" key="5">
    <source>
        <dbReference type="Proteomes" id="UP000241618"/>
    </source>
</evidence>